<dbReference type="InterPro" id="IPR035992">
    <property type="entry name" value="Ricin_B-like_lectins"/>
</dbReference>
<reference evidence="3 4" key="1">
    <citation type="submission" date="2016-11" db="EMBL/GenBank/DDBJ databases">
        <title>The macronuclear genome of Stentor coeruleus: a giant cell with tiny introns.</title>
        <authorList>
            <person name="Slabodnick M."/>
            <person name="Ruby J.G."/>
            <person name="Reiff S.B."/>
            <person name="Swart E.C."/>
            <person name="Gosai S."/>
            <person name="Prabakaran S."/>
            <person name="Witkowska E."/>
            <person name="Larue G.E."/>
            <person name="Fisher S."/>
            <person name="Freeman R.M."/>
            <person name="Gunawardena J."/>
            <person name="Chu W."/>
            <person name="Stover N.A."/>
            <person name="Gregory B.D."/>
            <person name="Nowacki M."/>
            <person name="Derisi J."/>
            <person name="Roy S.W."/>
            <person name="Marshall W.F."/>
            <person name="Sood P."/>
        </authorList>
    </citation>
    <scope>NUCLEOTIDE SEQUENCE [LARGE SCALE GENOMIC DNA]</scope>
    <source>
        <strain evidence="3">WM001</strain>
    </source>
</reference>
<dbReference type="EMBL" id="MPUH01002271">
    <property type="protein sequence ID" value="OMJ65276.1"/>
    <property type="molecule type" value="Genomic_DNA"/>
</dbReference>
<dbReference type="InterPro" id="IPR000772">
    <property type="entry name" value="Ricin_B_lectin"/>
</dbReference>
<sequence>MESLSINNKCSEEGCEFGEHWQCTCQGKYKFCDNHFDKHMIKFKCDMNNIYKLPQAENQPVINLEFIPEPDCYYFLVNYHSGNYLNACGNNIGRESCSMEVKNKLYKTHRLWKFIREADGSYRIMNQSSGNILSSYGYGGGRSTLIMQPNIYSPFSQFRITSVPGYPNYYMIKNTFSGNCVNSTDRNTGPDSATSEPDNNPTHPHRMWSFIKDN</sequence>
<name>A0A1R2AL89_9CILI</name>
<dbReference type="Gene3D" id="2.80.10.50">
    <property type="match status" value="1"/>
</dbReference>
<gene>
    <name evidence="3" type="ORF">SteCoe_38638</name>
</gene>
<evidence type="ECO:0000256" key="1">
    <source>
        <dbReference type="SAM" id="MobiDB-lite"/>
    </source>
</evidence>
<dbReference type="AlphaFoldDB" id="A0A1R2AL89"/>
<dbReference type="Proteomes" id="UP000187209">
    <property type="component" value="Unassembled WGS sequence"/>
</dbReference>
<dbReference type="CDD" id="cd00161">
    <property type="entry name" value="beta-trefoil_Ricin-like"/>
    <property type="match status" value="1"/>
</dbReference>
<organism evidence="3 4">
    <name type="scientific">Stentor coeruleus</name>
    <dbReference type="NCBI Taxonomy" id="5963"/>
    <lineage>
        <taxon>Eukaryota</taxon>
        <taxon>Sar</taxon>
        <taxon>Alveolata</taxon>
        <taxon>Ciliophora</taxon>
        <taxon>Postciliodesmatophora</taxon>
        <taxon>Heterotrichea</taxon>
        <taxon>Heterotrichida</taxon>
        <taxon>Stentoridae</taxon>
        <taxon>Stentor</taxon>
    </lineage>
</organism>
<evidence type="ECO:0000313" key="4">
    <source>
        <dbReference type="Proteomes" id="UP000187209"/>
    </source>
</evidence>
<feature type="compositionally biased region" description="Polar residues" evidence="1">
    <location>
        <begin position="182"/>
        <end position="202"/>
    </location>
</feature>
<feature type="region of interest" description="Disordered" evidence="1">
    <location>
        <begin position="182"/>
        <end position="214"/>
    </location>
</feature>
<comment type="caution">
    <text evidence="3">The sequence shown here is derived from an EMBL/GenBank/DDBJ whole genome shotgun (WGS) entry which is preliminary data.</text>
</comment>
<evidence type="ECO:0000313" key="3">
    <source>
        <dbReference type="EMBL" id="OMJ65276.1"/>
    </source>
</evidence>
<evidence type="ECO:0000259" key="2">
    <source>
        <dbReference type="Pfam" id="PF14200"/>
    </source>
</evidence>
<accession>A0A1R2AL89</accession>
<keyword evidence="4" id="KW-1185">Reference proteome</keyword>
<protein>
    <recommendedName>
        <fullName evidence="2">Ricin B lectin domain-containing protein</fullName>
    </recommendedName>
</protein>
<dbReference type="Pfam" id="PF14200">
    <property type="entry name" value="RicinB_lectin_2"/>
    <property type="match status" value="1"/>
</dbReference>
<proteinExistence type="predicted"/>
<feature type="domain" description="Ricin B lectin" evidence="2">
    <location>
        <begin position="69"/>
        <end position="147"/>
    </location>
</feature>
<dbReference type="SUPFAM" id="SSF50370">
    <property type="entry name" value="Ricin B-like lectins"/>
    <property type="match status" value="1"/>
</dbReference>